<organism evidence="1">
    <name type="scientific">Fagus sylvatica</name>
    <name type="common">Beechnut</name>
    <dbReference type="NCBI Taxonomy" id="28930"/>
    <lineage>
        <taxon>Eukaryota</taxon>
        <taxon>Viridiplantae</taxon>
        <taxon>Streptophyta</taxon>
        <taxon>Embryophyta</taxon>
        <taxon>Tracheophyta</taxon>
        <taxon>Spermatophyta</taxon>
        <taxon>Magnoliopsida</taxon>
        <taxon>eudicotyledons</taxon>
        <taxon>Gunneridae</taxon>
        <taxon>Pentapetalae</taxon>
        <taxon>rosids</taxon>
        <taxon>fabids</taxon>
        <taxon>Fagales</taxon>
        <taxon>Fagaceae</taxon>
        <taxon>Fagus</taxon>
    </lineage>
</organism>
<protein>
    <submittedName>
        <fullName evidence="1">Uncharacterized protein</fullName>
    </submittedName>
</protein>
<reference evidence="1" key="1">
    <citation type="submission" date="2018-02" db="EMBL/GenBank/DDBJ databases">
        <authorList>
            <person name="Cohen D.B."/>
            <person name="Kent A.D."/>
        </authorList>
    </citation>
    <scope>NUCLEOTIDE SEQUENCE</scope>
</reference>
<name>A0A2N9EDU4_FAGSY</name>
<evidence type="ECO:0000313" key="1">
    <source>
        <dbReference type="EMBL" id="SPC72851.1"/>
    </source>
</evidence>
<dbReference type="PANTHER" id="PTHR35475:SF1">
    <property type="entry name" value="WD REPEAT PROTEIN"/>
    <property type="match status" value="1"/>
</dbReference>
<sequence length="115" mass="13090">MEKIKEEIGEIDERSVKSQVPEVELQVFRRGKGPIEVVKSRLGGYEEDQLDVGDILEKYGFKSIYAFNPESGRGRGLAIRFNPRNGRSVLTYRNGSVVYIDGEPKVLTTNYYLET</sequence>
<proteinExistence type="predicted"/>
<accession>A0A2N9EDU4</accession>
<dbReference type="AlphaFoldDB" id="A0A2N9EDU4"/>
<dbReference type="PANTHER" id="PTHR35475">
    <property type="entry name" value="WD REPEAT PROTEIN"/>
    <property type="match status" value="1"/>
</dbReference>
<dbReference type="EMBL" id="OIVN01000027">
    <property type="protein sequence ID" value="SPC72851.1"/>
    <property type="molecule type" value="Genomic_DNA"/>
</dbReference>
<gene>
    <name evidence="1" type="ORF">FSB_LOCUS733</name>
</gene>